<name>A0A8S0ZQB6_ARCPL</name>
<organism evidence="1 2">
    <name type="scientific">Arctia plantaginis</name>
    <name type="common">Wood tiger moth</name>
    <name type="synonym">Phalaena plantaginis</name>
    <dbReference type="NCBI Taxonomy" id="874455"/>
    <lineage>
        <taxon>Eukaryota</taxon>
        <taxon>Metazoa</taxon>
        <taxon>Ecdysozoa</taxon>
        <taxon>Arthropoda</taxon>
        <taxon>Hexapoda</taxon>
        <taxon>Insecta</taxon>
        <taxon>Pterygota</taxon>
        <taxon>Neoptera</taxon>
        <taxon>Endopterygota</taxon>
        <taxon>Lepidoptera</taxon>
        <taxon>Glossata</taxon>
        <taxon>Ditrysia</taxon>
        <taxon>Noctuoidea</taxon>
        <taxon>Erebidae</taxon>
        <taxon>Arctiinae</taxon>
        <taxon>Arctia</taxon>
    </lineage>
</organism>
<keyword evidence="2" id="KW-1185">Reference proteome</keyword>
<gene>
    <name evidence="1" type="ORF">APLA_LOCUS6069</name>
</gene>
<protein>
    <recommendedName>
        <fullName evidence="3">FLYWCH-type domain-containing protein</fullName>
    </recommendedName>
</protein>
<evidence type="ECO:0000313" key="2">
    <source>
        <dbReference type="Proteomes" id="UP000494106"/>
    </source>
</evidence>
<dbReference type="AlphaFoldDB" id="A0A8S0ZQB6"/>
<reference evidence="1 2" key="1">
    <citation type="submission" date="2020-04" db="EMBL/GenBank/DDBJ databases">
        <authorList>
            <person name="Wallbank WR R."/>
            <person name="Pardo Diaz C."/>
            <person name="Kozak K."/>
            <person name="Martin S."/>
            <person name="Jiggins C."/>
            <person name="Moest M."/>
            <person name="Warren A I."/>
            <person name="Byers J.R.P. K."/>
            <person name="Montejo-Kovacevich G."/>
            <person name="Yen C E."/>
        </authorList>
    </citation>
    <scope>NUCLEOTIDE SEQUENCE [LARGE SCALE GENOMIC DNA]</scope>
</reference>
<dbReference type="Gene3D" id="2.20.25.240">
    <property type="match status" value="1"/>
</dbReference>
<evidence type="ECO:0008006" key="3">
    <source>
        <dbReference type="Google" id="ProtNLM"/>
    </source>
</evidence>
<dbReference type="Proteomes" id="UP000494106">
    <property type="component" value="Unassembled WGS sequence"/>
</dbReference>
<evidence type="ECO:0000313" key="1">
    <source>
        <dbReference type="EMBL" id="CAB3235381.1"/>
    </source>
</evidence>
<comment type="caution">
    <text evidence="1">The sequence shown here is derived from an EMBL/GenBank/DDBJ whole genome shotgun (WGS) entry which is preliminary data.</text>
</comment>
<sequence>MGTDRRWYCSKRLCGCKAKVFLDADGKIEFSDTDHNHTPPLYHVTSTGNYIPLKSSAAKKREEEKHDSSQS</sequence>
<dbReference type="OrthoDB" id="7438973at2759"/>
<accession>A0A8S0ZQB6</accession>
<dbReference type="EMBL" id="CADEBC010000485">
    <property type="protein sequence ID" value="CAB3235381.1"/>
    <property type="molecule type" value="Genomic_DNA"/>
</dbReference>
<proteinExistence type="predicted"/>